<evidence type="ECO:0000256" key="1">
    <source>
        <dbReference type="SAM" id="SignalP"/>
    </source>
</evidence>
<feature type="signal peptide" evidence="1">
    <location>
        <begin position="1"/>
        <end position="19"/>
    </location>
</feature>
<dbReference type="PANTHER" id="PTHR38165">
    <property type="match status" value="1"/>
</dbReference>
<dbReference type="EMBL" id="JAULSO010000001">
    <property type="protein sequence ID" value="KAK3692662.1"/>
    <property type="molecule type" value="Genomic_DNA"/>
</dbReference>
<evidence type="ECO:0000313" key="3">
    <source>
        <dbReference type="EMBL" id="KAK3692662.1"/>
    </source>
</evidence>
<dbReference type="Proteomes" id="UP001270362">
    <property type="component" value="Unassembled WGS sequence"/>
</dbReference>
<keyword evidence="1" id="KW-0732">Signal</keyword>
<proteinExistence type="predicted"/>
<gene>
    <name evidence="3" type="ORF">B0T22DRAFT_525355</name>
</gene>
<dbReference type="PROSITE" id="PS52006">
    <property type="entry name" value="GH64"/>
    <property type="match status" value="1"/>
</dbReference>
<comment type="caution">
    <text evidence="3">The sequence shown here is derived from an EMBL/GenBank/DDBJ whole genome shotgun (WGS) entry which is preliminary data.</text>
</comment>
<organism evidence="3 4">
    <name type="scientific">Podospora appendiculata</name>
    <dbReference type="NCBI Taxonomy" id="314037"/>
    <lineage>
        <taxon>Eukaryota</taxon>
        <taxon>Fungi</taxon>
        <taxon>Dikarya</taxon>
        <taxon>Ascomycota</taxon>
        <taxon>Pezizomycotina</taxon>
        <taxon>Sordariomycetes</taxon>
        <taxon>Sordariomycetidae</taxon>
        <taxon>Sordariales</taxon>
        <taxon>Podosporaceae</taxon>
        <taxon>Podospora</taxon>
    </lineage>
</organism>
<sequence>MLLCTSLSFCFLAFSLVSTAPTLTISLQNTTASSNVWAYITGLDINRANAVFLLQSDGRTGYYPQSPPTTLTALAQDCHIALGGPGSSTTITIPQLAGGRIWFSRDGQLTFLLNPGPGLVEPSATNPSDPNYSLAWAFAEFTYNTTQLFANITYVDFASLPISLALQPQSGATQTVRGIPPAGLDTVCANLAAQAAADGAGWDKLIVKTASGANLRALSPNAAMVMNPSLLKDYYAPYVAAVWAKYTTTPLTLDTQAQWGVLTGTVTNNKLTFPGIGAFPPPSTADIFSCSTGAFAAYADNTDAMGNITARLAAAFNRSTLLTNAAQPDGEAVAAYYAAAVTNHYSRIVHAANLDGRGYAFPYDDVAPSDALNVAGTVADAAPAGFAVAVGGGPQPQRAINP</sequence>
<protein>
    <submittedName>
        <fullName evidence="3">Glucanase B</fullName>
    </submittedName>
</protein>
<dbReference type="CDD" id="cd09220">
    <property type="entry name" value="GH64-GluB-like"/>
    <property type="match status" value="1"/>
</dbReference>
<reference evidence="3" key="1">
    <citation type="journal article" date="2023" name="Mol. Phylogenet. Evol.">
        <title>Genome-scale phylogeny and comparative genomics of the fungal order Sordariales.</title>
        <authorList>
            <person name="Hensen N."/>
            <person name="Bonometti L."/>
            <person name="Westerberg I."/>
            <person name="Brannstrom I.O."/>
            <person name="Guillou S."/>
            <person name="Cros-Aarteil S."/>
            <person name="Calhoun S."/>
            <person name="Haridas S."/>
            <person name="Kuo A."/>
            <person name="Mondo S."/>
            <person name="Pangilinan J."/>
            <person name="Riley R."/>
            <person name="LaButti K."/>
            <person name="Andreopoulos B."/>
            <person name="Lipzen A."/>
            <person name="Chen C."/>
            <person name="Yan M."/>
            <person name="Daum C."/>
            <person name="Ng V."/>
            <person name="Clum A."/>
            <person name="Steindorff A."/>
            <person name="Ohm R.A."/>
            <person name="Martin F."/>
            <person name="Silar P."/>
            <person name="Natvig D.O."/>
            <person name="Lalanne C."/>
            <person name="Gautier V."/>
            <person name="Ament-Velasquez S.L."/>
            <person name="Kruys A."/>
            <person name="Hutchinson M.I."/>
            <person name="Powell A.J."/>
            <person name="Barry K."/>
            <person name="Miller A.N."/>
            <person name="Grigoriev I.V."/>
            <person name="Debuchy R."/>
            <person name="Gladieux P."/>
            <person name="Hiltunen Thoren M."/>
            <person name="Johannesson H."/>
        </authorList>
    </citation>
    <scope>NUCLEOTIDE SEQUENCE</scope>
    <source>
        <strain evidence="3">CBS 314.62</strain>
    </source>
</reference>
<dbReference type="PANTHER" id="PTHR38165:SF1">
    <property type="entry name" value="GLUCANASE B"/>
    <property type="match status" value="1"/>
</dbReference>
<dbReference type="InterPro" id="IPR042517">
    <property type="entry name" value="Glyco_hydro_64_N_2"/>
</dbReference>
<feature type="chain" id="PRO_5042121769" evidence="1">
    <location>
        <begin position="20"/>
        <end position="402"/>
    </location>
</feature>
<keyword evidence="4" id="KW-1185">Reference proteome</keyword>
<dbReference type="InterPro" id="IPR037176">
    <property type="entry name" value="Osmotin/thaumatin-like_sf"/>
</dbReference>
<evidence type="ECO:0000259" key="2">
    <source>
        <dbReference type="PROSITE" id="PS52006"/>
    </source>
</evidence>
<dbReference type="Gene3D" id="2.60.110.10">
    <property type="entry name" value="Thaumatin"/>
    <property type="match status" value="1"/>
</dbReference>
<reference evidence="3" key="2">
    <citation type="submission" date="2023-06" db="EMBL/GenBank/DDBJ databases">
        <authorList>
            <consortium name="Lawrence Berkeley National Laboratory"/>
            <person name="Haridas S."/>
            <person name="Hensen N."/>
            <person name="Bonometti L."/>
            <person name="Westerberg I."/>
            <person name="Brannstrom I.O."/>
            <person name="Guillou S."/>
            <person name="Cros-Aarteil S."/>
            <person name="Calhoun S."/>
            <person name="Kuo A."/>
            <person name="Mondo S."/>
            <person name="Pangilinan J."/>
            <person name="Riley R."/>
            <person name="Labutti K."/>
            <person name="Andreopoulos B."/>
            <person name="Lipzen A."/>
            <person name="Chen C."/>
            <person name="Yanf M."/>
            <person name="Daum C."/>
            <person name="Ng V."/>
            <person name="Clum A."/>
            <person name="Steindorff A."/>
            <person name="Ohm R."/>
            <person name="Martin F."/>
            <person name="Silar P."/>
            <person name="Natvig D."/>
            <person name="Lalanne C."/>
            <person name="Gautier V."/>
            <person name="Ament-Velasquez S.L."/>
            <person name="Kruys A."/>
            <person name="Hutchinson M.I."/>
            <person name="Powell A.J."/>
            <person name="Barry K."/>
            <person name="Miller A.N."/>
            <person name="Grigoriev I.V."/>
            <person name="Debuchy R."/>
            <person name="Gladieux P."/>
            <person name="Thoren M.H."/>
            <person name="Johannesson H."/>
        </authorList>
    </citation>
    <scope>NUCLEOTIDE SEQUENCE</scope>
    <source>
        <strain evidence="3">CBS 314.62</strain>
    </source>
</reference>
<dbReference type="Gene3D" id="3.30.920.50">
    <property type="entry name" value="Beta-1,3-glucanase, C-terminal domain"/>
    <property type="match status" value="1"/>
</dbReference>
<name>A0AAE0XGM0_9PEZI</name>
<dbReference type="AlphaFoldDB" id="A0AAE0XGM0"/>
<accession>A0AAE0XGM0</accession>
<feature type="domain" description="GH64" evidence="2">
    <location>
        <begin position="20"/>
        <end position="386"/>
    </location>
</feature>
<dbReference type="InterPro" id="IPR032477">
    <property type="entry name" value="Glyco_hydro_64"/>
</dbReference>
<dbReference type="InterPro" id="IPR037398">
    <property type="entry name" value="Glyco_hydro_64_fam"/>
</dbReference>
<evidence type="ECO:0000313" key="4">
    <source>
        <dbReference type="Proteomes" id="UP001270362"/>
    </source>
</evidence>
<dbReference type="Pfam" id="PF16483">
    <property type="entry name" value="Glyco_hydro_64"/>
    <property type="match status" value="1"/>
</dbReference>